<dbReference type="Pfam" id="PF00226">
    <property type="entry name" value="DnaJ"/>
    <property type="match status" value="1"/>
</dbReference>
<evidence type="ECO:0000313" key="4">
    <source>
        <dbReference type="Proteomes" id="UP001231189"/>
    </source>
</evidence>
<dbReference type="Gene3D" id="1.10.287.110">
    <property type="entry name" value="DnaJ domain"/>
    <property type="match status" value="1"/>
</dbReference>
<dbReference type="Pfam" id="PF11926">
    <property type="entry name" value="DUF3444"/>
    <property type="match status" value="1"/>
</dbReference>
<feature type="compositionally biased region" description="Basic residues" evidence="1">
    <location>
        <begin position="123"/>
        <end position="132"/>
    </location>
</feature>
<name>A0AAD8QUX3_LOLMU</name>
<dbReference type="PANTHER" id="PTHR47374:SF6">
    <property type="entry name" value="ENDOSOME ANTIGEN-LIKE PROTEIN, PUTATIVE (DUF3444)-RELATED"/>
    <property type="match status" value="1"/>
</dbReference>
<feature type="domain" description="J" evidence="2">
    <location>
        <begin position="66"/>
        <end position="130"/>
    </location>
</feature>
<dbReference type="InterPro" id="IPR001623">
    <property type="entry name" value="DnaJ_domain"/>
</dbReference>
<dbReference type="Proteomes" id="UP001231189">
    <property type="component" value="Unassembled WGS sequence"/>
</dbReference>
<accession>A0AAD8QUX3</accession>
<dbReference type="CDD" id="cd06257">
    <property type="entry name" value="DnaJ"/>
    <property type="match status" value="1"/>
</dbReference>
<keyword evidence="4" id="KW-1185">Reference proteome</keyword>
<feature type="region of interest" description="Disordered" evidence="1">
    <location>
        <begin position="121"/>
        <end position="176"/>
    </location>
</feature>
<dbReference type="PANTHER" id="PTHR47374">
    <property type="entry name" value="ENDOSOME ANTIGEN-LIKE PROTEIN, PUTATIVE (DUF3444)-RELATED"/>
    <property type="match status" value="1"/>
</dbReference>
<feature type="compositionally biased region" description="Low complexity" evidence="1">
    <location>
        <begin position="256"/>
        <end position="266"/>
    </location>
</feature>
<feature type="compositionally biased region" description="Polar residues" evidence="1">
    <location>
        <begin position="364"/>
        <end position="411"/>
    </location>
</feature>
<feature type="compositionally biased region" description="Polar residues" evidence="1">
    <location>
        <begin position="478"/>
        <end position="495"/>
    </location>
</feature>
<feature type="region of interest" description="Disordered" evidence="1">
    <location>
        <begin position="233"/>
        <end position="333"/>
    </location>
</feature>
<sequence>MECNKEEASRAKDVAERRLHEADFPGAKKMVLKAHRLFPGLENISQMLAVCEVHCSASVKINGETDWYGILQVEPTADDMVLKKQYRKLALLLHPDKNKFAGAEAAFKLIGEAHMTLTDQVKRRSHDNKRKPVFATSIPVPKKRGRASKKTDPAHKRDNKENSCVPDIKKTPQQQAGKSAEFPSFWTICLTCGKKYQYPCSFLMKFVLCQICSRRFLAFDLSKKSVPAQVDAEYPSSGFGTQPQKFPPSQQANVSNQQHNPHQQNQSCPGWQNPITGRPTHPTHQQSKNVPNHQTPTADQQRQSHRFPPSTGSENVISSEASGDPNKKGATYSNLPAKAGICNSTKKKGIQSQHVPGQQTPIVNQQDQSQKPTFNAGLDNTVSSQGAGNPNSKGTADNNVRANARSCNSMKSPRAAPNEENDSIRTESPLASSDKVSPPNMGKRTREVATESRYPVSMHGKKDQSTEGVRNVAGAVKTGQNPKRSSQQENISNEDGSGGCRNGIDNLHDSPVAKRIRKGYSSCNADRTGGLINEDGNVHNTQRLSIPVTKKTPNKNGEVVNGLYDNEKQGASKKEEMPNSERNGIVRSVGDANGGVSYPDPEFYDFEENRCADQFKADQIWAVYDDNDSMPRYYARIKQVYSPNFMLSFSWLEFDPVNDAEKAWSSKELPVACGSFRIGKTTFTEDRNMFSHVVAWTKGRKRNSYEIHPVKGDVWALLKGCEFNWSSDSSDHKHCSYDIVEIKSDFTVGTGIYVTPLIKVKGFVSLFVRPDKEEPYLIPGGDKLRFSHNIPFHRLSGADRQHIPNGALELDPASLPSNLEEASSRVDFGRNVFSTQEGNIGGNVSSTGNSLKCEMPVGKTKQGLDSAATHEDTIHNGAKKPNMNADEFCNKCHENIK</sequence>
<dbReference type="AlphaFoldDB" id="A0AAD8QUX3"/>
<comment type="caution">
    <text evidence="3">The sequence shown here is derived from an EMBL/GenBank/DDBJ whole genome shotgun (WGS) entry which is preliminary data.</text>
</comment>
<dbReference type="PROSITE" id="PS50076">
    <property type="entry name" value="DNAJ_2"/>
    <property type="match status" value="1"/>
</dbReference>
<protein>
    <recommendedName>
        <fullName evidence="2">J domain-containing protein</fullName>
    </recommendedName>
</protein>
<feature type="compositionally biased region" description="Polar residues" evidence="1">
    <location>
        <begin position="310"/>
        <end position="321"/>
    </location>
</feature>
<feature type="compositionally biased region" description="Polar residues" evidence="1">
    <location>
        <begin position="282"/>
        <end position="301"/>
    </location>
</feature>
<feature type="region of interest" description="Disordered" evidence="1">
    <location>
        <begin position="543"/>
        <end position="591"/>
    </location>
</feature>
<evidence type="ECO:0000259" key="2">
    <source>
        <dbReference type="PROSITE" id="PS50076"/>
    </source>
</evidence>
<feature type="compositionally biased region" description="Polar residues" evidence="1">
    <location>
        <begin position="238"/>
        <end position="255"/>
    </location>
</feature>
<evidence type="ECO:0000256" key="1">
    <source>
        <dbReference type="SAM" id="MobiDB-lite"/>
    </source>
</evidence>
<dbReference type="SMART" id="SM00271">
    <property type="entry name" value="DnaJ"/>
    <property type="match status" value="1"/>
</dbReference>
<feature type="compositionally biased region" description="Basic and acidic residues" evidence="1">
    <location>
        <begin position="149"/>
        <end position="161"/>
    </location>
</feature>
<dbReference type="InterPro" id="IPR036869">
    <property type="entry name" value="J_dom_sf"/>
</dbReference>
<dbReference type="GO" id="GO:0005783">
    <property type="term" value="C:endoplasmic reticulum"/>
    <property type="evidence" value="ECO:0007669"/>
    <property type="project" value="UniProtKB-ARBA"/>
</dbReference>
<organism evidence="3 4">
    <name type="scientific">Lolium multiflorum</name>
    <name type="common">Italian ryegrass</name>
    <name type="synonym">Lolium perenne subsp. multiflorum</name>
    <dbReference type="NCBI Taxonomy" id="4521"/>
    <lineage>
        <taxon>Eukaryota</taxon>
        <taxon>Viridiplantae</taxon>
        <taxon>Streptophyta</taxon>
        <taxon>Embryophyta</taxon>
        <taxon>Tracheophyta</taxon>
        <taxon>Spermatophyta</taxon>
        <taxon>Magnoliopsida</taxon>
        <taxon>Liliopsida</taxon>
        <taxon>Poales</taxon>
        <taxon>Poaceae</taxon>
        <taxon>BOP clade</taxon>
        <taxon>Pooideae</taxon>
        <taxon>Poodae</taxon>
        <taxon>Poeae</taxon>
        <taxon>Poeae Chloroplast Group 2 (Poeae type)</taxon>
        <taxon>Loliodinae</taxon>
        <taxon>Loliinae</taxon>
        <taxon>Lolium</taxon>
    </lineage>
</organism>
<gene>
    <name evidence="3" type="ORF">QYE76_033049</name>
</gene>
<dbReference type="SUPFAM" id="SSF46565">
    <property type="entry name" value="Chaperone J-domain"/>
    <property type="match status" value="1"/>
</dbReference>
<reference evidence="3" key="1">
    <citation type="submission" date="2023-07" db="EMBL/GenBank/DDBJ databases">
        <title>A chromosome-level genome assembly of Lolium multiflorum.</title>
        <authorList>
            <person name="Chen Y."/>
            <person name="Copetti D."/>
            <person name="Kolliker R."/>
            <person name="Studer B."/>
        </authorList>
    </citation>
    <scope>NUCLEOTIDE SEQUENCE</scope>
    <source>
        <strain evidence="3">02402/16</strain>
        <tissue evidence="3">Leaf</tissue>
    </source>
</reference>
<evidence type="ECO:0000313" key="3">
    <source>
        <dbReference type="EMBL" id="KAK1609376.1"/>
    </source>
</evidence>
<dbReference type="PRINTS" id="PR00625">
    <property type="entry name" value="JDOMAIN"/>
</dbReference>
<dbReference type="InterPro" id="IPR024593">
    <property type="entry name" value="DUF3444"/>
</dbReference>
<proteinExistence type="predicted"/>
<feature type="region of interest" description="Disordered" evidence="1">
    <location>
        <begin position="364"/>
        <end position="508"/>
    </location>
</feature>
<dbReference type="EMBL" id="JAUUTY010000007">
    <property type="protein sequence ID" value="KAK1609376.1"/>
    <property type="molecule type" value="Genomic_DNA"/>
</dbReference>
<feature type="compositionally biased region" description="Basic and acidic residues" evidence="1">
    <location>
        <begin position="565"/>
        <end position="579"/>
    </location>
</feature>